<dbReference type="RefSeq" id="WP_207678337.1">
    <property type="nucleotide sequence ID" value="NZ_CP061800.1"/>
</dbReference>
<dbReference type="PANTHER" id="PTHR47197:SF3">
    <property type="entry name" value="DIHYDRO-HEME D1 DEHYDROGENASE"/>
    <property type="match status" value="1"/>
</dbReference>
<evidence type="ECO:0000313" key="1">
    <source>
        <dbReference type="EMBL" id="QTA89904.1"/>
    </source>
</evidence>
<gene>
    <name evidence="1" type="ORF">dnm_059630</name>
</gene>
<accession>A0A975BRI9</accession>
<protein>
    <submittedName>
        <fullName evidence="1">LVIVD repeat-containing protein</fullName>
    </submittedName>
</protein>
<dbReference type="InterPro" id="IPR015943">
    <property type="entry name" value="WD40/YVTN_repeat-like_dom_sf"/>
</dbReference>
<dbReference type="SUPFAM" id="SSF63446">
    <property type="entry name" value="Type I dockerin domain"/>
    <property type="match status" value="1"/>
</dbReference>
<dbReference type="InterPro" id="IPR013211">
    <property type="entry name" value="LVIVD"/>
</dbReference>
<name>A0A975BRI9_9BACT</name>
<dbReference type="Gene3D" id="1.10.1330.10">
    <property type="entry name" value="Dockerin domain"/>
    <property type="match status" value="1"/>
</dbReference>
<dbReference type="Pfam" id="PF08309">
    <property type="entry name" value="LVIVD"/>
    <property type="match status" value="7"/>
</dbReference>
<dbReference type="Gene3D" id="2.130.10.10">
    <property type="entry name" value="YVTN repeat-like/Quinoprotein amine dehydrogenase"/>
    <property type="match status" value="1"/>
</dbReference>
<organism evidence="1 2">
    <name type="scientific">Desulfonema magnum</name>
    <dbReference type="NCBI Taxonomy" id="45655"/>
    <lineage>
        <taxon>Bacteria</taxon>
        <taxon>Pseudomonadati</taxon>
        <taxon>Thermodesulfobacteriota</taxon>
        <taxon>Desulfobacteria</taxon>
        <taxon>Desulfobacterales</taxon>
        <taxon>Desulfococcaceae</taxon>
        <taxon>Desulfonema</taxon>
    </lineage>
</organism>
<dbReference type="InterPro" id="IPR036439">
    <property type="entry name" value="Dockerin_dom_sf"/>
</dbReference>
<dbReference type="PANTHER" id="PTHR47197">
    <property type="entry name" value="PROTEIN NIRF"/>
    <property type="match status" value="1"/>
</dbReference>
<dbReference type="SUPFAM" id="SSF101908">
    <property type="entry name" value="Putative isomerase YbhE"/>
    <property type="match status" value="1"/>
</dbReference>
<dbReference type="EMBL" id="CP061800">
    <property type="protein sequence ID" value="QTA89904.1"/>
    <property type="molecule type" value="Genomic_DNA"/>
</dbReference>
<dbReference type="GO" id="GO:0000272">
    <property type="term" value="P:polysaccharide catabolic process"/>
    <property type="evidence" value="ECO:0007669"/>
    <property type="project" value="InterPro"/>
</dbReference>
<dbReference type="KEGG" id="dmm:dnm_059630"/>
<proteinExistence type="predicted"/>
<dbReference type="Proteomes" id="UP000663722">
    <property type="component" value="Chromosome"/>
</dbReference>
<reference evidence="1" key="1">
    <citation type="journal article" date="2021" name="Microb. Physiol.">
        <title>Proteogenomic Insights into the Physiology of Marine, Sulfate-Reducing, Filamentous Desulfonema limicola and Desulfonema magnum.</title>
        <authorList>
            <person name="Schnaars V."/>
            <person name="Wohlbrand L."/>
            <person name="Scheve S."/>
            <person name="Hinrichs C."/>
            <person name="Reinhardt R."/>
            <person name="Rabus R."/>
        </authorList>
    </citation>
    <scope>NUCLEOTIDE SEQUENCE</scope>
    <source>
        <strain evidence="1">4be13</strain>
    </source>
</reference>
<dbReference type="AlphaFoldDB" id="A0A975BRI9"/>
<dbReference type="InterPro" id="IPR051200">
    <property type="entry name" value="Host-pathogen_enzymatic-act"/>
</dbReference>
<keyword evidence="2" id="KW-1185">Reference proteome</keyword>
<sequence>MRKKRNTFEITQFMLIIFGIFFMGSTVSAELTLKAVYPTLGVLGQPLDVMLTGEGFDENTNILISPEIGNGGMVTDAADTPGFAYDVAVAGNTGYVADGSSGLQIIALSDSASPAVIKSVNLPDKAYGVAVSGNIAYVANGSGGLVVTDIETPSDAVVIASQDTPEFAQGVAVKDDIAFVADWNNGLHLIDISTPSAPVLIKSVNTPGRAMNVTVAGDFAYVADEHSGLQIVDISTPSEAEVIGELDTPGSAFGISVVGDVAYVADGSSGLQVADISIPSYPVLMSTADTPGSASDVAVIGNIAYVADGESGLRMLDVSNPSNPRLIRSADTSDSAQGVTVIEDMAYVADGSDGLLIVPAPLEIKPVVNSEKSISLTLPGPKTAGHYTLKVFNGQESRELSGAVTFISPEHSDILRSKAIIVAGGGDYSQNDLWEPANMCAIHAYNALLRQGYFKENIYYLSPDMTTDADEDGIPDVDAEATAENLSDAITTWAADASGSQVLLYMTGNAFGSEFILDGIRNPMEKITAEELDNWLDDLQMTMTGNLIFIYDAPGPKHFLDRMMPPEGKERVVINSASPNEDTYFKVNGTLSFSYIFWSSVFENAGLGNAFETASRIMEYYQEPLVDADGNGIGNEEADNHLSKDIVIGRGYVANSELPGIQEVSDDFILNGETSAILRADGVTASNDISSVLAVIIPPGGISETSEVLLQGPDANGDYKTNYEDFTRQGLYKIQFYARDARGFYSLPGQTKVIQTNGNPALKGDLTGDWTVDLIDAIIALKILAGADVSDAVWAGYSILTADVNGDERVGFEEFLYILEQMNRVDEVG</sequence>
<evidence type="ECO:0000313" key="2">
    <source>
        <dbReference type="Proteomes" id="UP000663722"/>
    </source>
</evidence>